<protein>
    <submittedName>
        <fullName evidence="2">Uncharacterized protein</fullName>
    </submittedName>
</protein>
<organism evidence="2 3">
    <name type="scientific">Halogranum gelatinilyticum</name>
    <dbReference type="NCBI Taxonomy" id="660521"/>
    <lineage>
        <taxon>Archaea</taxon>
        <taxon>Methanobacteriati</taxon>
        <taxon>Methanobacteriota</taxon>
        <taxon>Stenosarchaea group</taxon>
        <taxon>Halobacteria</taxon>
        <taxon>Halobacteriales</taxon>
        <taxon>Haloferacaceae</taxon>
    </lineage>
</organism>
<dbReference type="EMBL" id="FNHL01000003">
    <property type="protein sequence ID" value="SDM85409.1"/>
    <property type="molecule type" value="Genomic_DNA"/>
</dbReference>
<feature type="region of interest" description="Disordered" evidence="1">
    <location>
        <begin position="176"/>
        <end position="206"/>
    </location>
</feature>
<dbReference type="Proteomes" id="UP000199451">
    <property type="component" value="Unassembled WGS sequence"/>
</dbReference>
<feature type="compositionally biased region" description="Basic and acidic residues" evidence="1">
    <location>
        <begin position="194"/>
        <end position="204"/>
    </location>
</feature>
<gene>
    <name evidence="2" type="ORF">SAMN04487949_2808</name>
</gene>
<reference evidence="3" key="1">
    <citation type="submission" date="2016-10" db="EMBL/GenBank/DDBJ databases">
        <authorList>
            <person name="Varghese N."/>
            <person name="Submissions S."/>
        </authorList>
    </citation>
    <scope>NUCLEOTIDE SEQUENCE [LARGE SCALE GENOMIC DNA]</scope>
    <source>
        <strain evidence="3">CGMCC 1.10119</strain>
    </source>
</reference>
<dbReference type="AlphaFoldDB" id="A0A1G9WLR9"/>
<proteinExistence type="predicted"/>
<evidence type="ECO:0000313" key="3">
    <source>
        <dbReference type="Proteomes" id="UP000199451"/>
    </source>
</evidence>
<accession>A0A1G9WLR9</accession>
<sequence length="224" mass="25071">MPHHVSGEMTCPFEARHTHHVSGERGRRCERVQSKRGFWFIGNEVCPLCRTFVTRLPMTPTSRLVDLSPRRFPVITRRMLQCREAVLAASGPTTQHFPPTVLSLQTKQQFSCRKLQSSIIYFCRGLGGLFSHGVYNPVLTEATELVTDLAHDQAALRPLSPLSTRFTGNEVCLSPEDSHSIGGHRWQRTGEPNRGAEQESRTGESAHGVLNWGVELKCRTGLPN</sequence>
<name>A0A1G9WLR9_9EURY</name>
<evidence type="ECO:0000313" key="2">
    <source>
        <dbReference type="EMBL" id="SDM85409.1"/>
    </source>
</evidence>
<keyword evidence="3" id="KW-1185">Reference proteome</keyword>
<evidence type="ECO:0000256" key="1">
    <source>
        <dbReference type="SAM" id="MobiDB-lite"/>
    </source>
</evidence>